<organism evidence="2 3">
    <name type="scientific">Symbiodinium necroappetens</name>
    <dbReference type="NCBI Taxonomy" id="1628268"/>
    <lineage>
        <taxon>Eukaryota</taxon>
        <taxon>Sar</taxon>
        <taxon>Alveolata</taxon>
        <taxon>Dinophyceae</taxon>
        <taxon>Suessiales</taxon>
        <taxon>Symbiodiniaceae</taxon>
        <taxon>Symbiodinium</taxon>
    </lineage>
</organism>
<reference evidence="2" key="1">
    <citation type="submission" date="2021-02" db="EMBL/GenBank/DDBJ databases">
        <authorList>
            <person name="Dougan E. K."/>
            <person name="Rhodes N."/>
            <person name="Thang M."/>
            <person name="Chan C."/>
        </authorList>
    </citation>
    <scope>NUCLEOTIDE SEQUENCE</scope>
</reference>
<dbReference type="EMBL" id="CAJNJA010026131">
    <property type="protein sequence ID" value="CAE7555197.1"/>
    <property type="molecule type" value="Genomic_DNA"/>
</dbReference>
<feature type="compositionally biased region" description="Low complexity" evidence="1">
    <location>
        <begin position="1"/>
        <end position="14"/>
    </location>
</feature>
<name>A0A812TYQ4_9DINO</name>
<accession>A0A812TYQ4</accession>
<evidence type="ECO:0000256" key="1">
    <source>
        <dbReference type="SAM" id="MobiDB-lite"/>
    </source>
</evidence>
<evidence type="ECO:0000313" key="2">
    <source>
        <dbReference type="EMBL" id="CAE7555197.1"/>
    </source>
</evidence>
<proteinExistence type="predicted"/>
<dbReference type="OrthoDB" id="425293at2759"/>
<dbReference type="Proteomes" id="UP000601435">
    <property type="component" value="Unassembled WGS sequence"/>
</dbReference>
<gene>
    <name evidence="2" type="ORF">SNEC2469_LOCUS16007</name>
</gene>
<keyword evidence="3" id="KW-1185">Reference proteome</keyword>
<sequence>MAHRPSGGSSPSKSRLSRDADATPTRISPSPKLLTLGGGGRSPSASPIGTERFPLATYSSGSRFGAPGHRCHLPGLRLTSATEAAARDALPGGQAGASGCFGTDPFHFQLAGRVSAGTATKETTGIPHEILARGDRAQRKFREALAKGKAQPRRDPHVLVSSDERLLLQVI</sequence>
<comment type="caution">
    <text evidence="2">The sequence shown here is derived from an EMBL/GenBank/DDBJ whole genome shotgun (WGS) entry which is preliminary data.</text>
</comment>
<protein>
    <submittedName>
        <fullName evidence="2">Uncharacterized protein</fullName>
    </submittedName>
</protein>
<dbReference type="AlphaFoldDB" id="A0A812TYQ4"/>
<evidence type="ECO:0000313" key="3">
    <source>
        <dbReference type="Proteomes" id="UP000601435"/>
    </source>
</evidence>
<feature type="region of interest" description="Disordered" evidence="1">
    <location>
        <begin position="1"/>
        <end position="54"/>
    </location>
</feature>